<name>A0A223LH76_9CAUD</name>
<organism evidence="2 3">
    <name type="scientific">Erwinia phage vB_EamM_Joad</name>
    <dbReference type="NCBI Taxonomy" id="2026081"/>
    <lineage>
        <taxon>Viruses</taxon>
        <taxon>Duplodnaviria</taxon>
        <taxon>Heunggongvirae</taxon>
        <taxon>Uroviricota</taxon>
        <taxon>Caudoviricetes</taxon>
        <taxon>Chimalliviridae</taxon>
        <taxon>Risingsunvirus</taxon>
        <taxon>Risingsunvirus risingsun</taxon>
    </lineage>
</organism>
<evidence type="ECO:0000256" key="1">
    <source>
        <dbReference type="SAM" id="Coils"/>
    </source>
</evidence>
<gene>
    <name evidence="2" type="ORF">JOAD_158</name>
</gene>
<proteinExistence type="predicted"/>
<evidence type="ECO:0000313" key="2">
    <source>
        <dbReference type="EMBL" id="ASU03757.1"/>
    </source>
</evidence>
<evidence type="ECO:0000313" key="3">
    <source>
        <dbReference type="Proteomes" id="UP000222624"/>
    </source>
</evidence>
<feature type="coiled-coil region" evidence="1">
    <location>
        <begin position="70"/>
        <end position="104"/>
    </location>
</feature>
<protein>
    <submittedName>
        <fullName evidence="2">Uncharacterized protein</fullName>
    </submittedName>
</protein>
<dbReference type="EMBL" id="MF459647">
    <property type="protein sequence ID" value="ASU03757.1"/>
    <property type="molecule type" value="Genomic_DNA"/>
</dbReference>
<reference evidence="3" key="1">
    <citation type="submission" date="2017-07" db="EMBL/GenBank/DDBJ databases">
        <authorList>
            <person name="Bickmore M.X."/>
            <person name="Vaden K."/>
            <person name="Brady T.S."/>
            <person name="Tateoka O.B."/>
            <person name="Carter J.L."/>
            <person name="Pape J.A."/>
            <person name="Robinson D.M."/>
            <person name="Russell K.A."/>
            <person name="Staley L.A."/>
            <person name="Stettler J.M."/>
            <person name="Townsend M.H."/>
            <person name="Wienclaw T."/>
            <person name="Williamson T.L."/>
            <person name="Kruger J.L."/>
            <person name="Berg J.A."/>
            <person name="Sharma R."/>
            <person name="Payne A.M."/>
            <person name="Fajardo C.P."/>
            <person name="Breakwell D.P."/>
            <person name="Hope S."/>
            <person name="Grose J.H."/>
        </authorList>
    </citation>
    <scope>NUCLEOTIDE SEQUENCE [LARGE SCALE GENOMIC DNA]</scope>
</reference>
<dbReference type="Proteomes" id="UP000222624">
    <property type="component" value="Genome"/>
</dbReference>
<accession>A0A223LH76</accession>
<keyword evidence="1" id="KW-0175">Coiled coil</keyword>
<sequence>MSDSVKHTPHNRHPEGDDPFEKYIRLERHQLAMGDLTDDALANAVYLHGNVTPKIEDVLSGEAKMPIIYLTAAKERIRWLSRRNMKLEQQLAEAQAALAEKNRYVQIDGAVSEHGSANGELKNIILKQLSHTPAKEISISKPLQDAIKNGGGIPRGSFYMIAAITPPEKSRLLIIEGSYDTTEKAPDGGEGQGS</sequence>